<dbReference type="Proteomes" id="UP000295818">
    <property type="component" value="Unassembled WGS sequence"/>
</dbReference>
<proteinExistence type="predicted"/>
<sequence length="144" mass="15138">MQAANFADMLANKLVVVIDVDAPVGVALNAAALLGVGLGSHVSELVGEDSRDGSDGDHPGICVHPIPVLKADAVRLRELREAAAARDGVAVHDINQVARTSRTYEQYLATMSGTKEEDLEYTGLAIYGPRPAVDSLTGALALYR</sequence>
<dbReference type="Gene3D" id="3.40.1490.10">
    <property type="entry name" value="Bit1"/>
    <property type="match status" value="1"/>
</dbReference>
<dbReference type="InterPro" id="IPR023476">
    <property type="entry name" value="Pep_tRNA_hydro_II_dom_sf"/>
</dbReference>
<dbReference type="PIRSF" id="PIRSF033736">
    <property type="entry name" value="UCP033763"/>
    <property type="match status" value="1"/>
</dbReference>
<keyword evidence="2" id="KW-1185">Reference proteome</keyword>
<evidence type="ECO:0000313" key="1">
    <source>
        <dbReference type="EMBL" id="TCO08150.1"/>
    </source>
</evidence>
<evidence type="ECO:0008006" key="3">
    <source>
        <dbReference type="Google" id="ProtNLM"/>
    </source>
</evidence>
<dbReference type="Pfam" id="PF09391">
    <property type="entry name" value="DUF2000"/>
    <property type="match status" value="1"/>
</dbReference>
<evidence type="ECO:0000313" key="2">
    <source>
        <dbReference type="Proteomes" id="UP000295818"/>
    </source>
</evidence>
<name>A0ABY2B629_9ACTN</name>
<accession>A0ABY2B629</accession>
<gene>
    <name evidence="1" type="ORF">EV644_14820</name>
</gene>
<dbReference type="EMBL" id="SLWM01000048">
    <property type="protein sequence ID" value="TCO08150.1"/>
    <property type="molecule type" value="Genomic_DNA"/>
</dbReference>
<dbReference type="SUPFAM" id="SSF102462">
    <property type="entry name" value="Peptidyl-tRNA hydrolase II"/>
    <property type="match status" value="1"/>
</dbReference>
<dbReference type="InterPro" id="IPR018988">
    <property type="entry name" value="DUF2000"/>
</dbReference>
<reference evidence="1 2" key="1">
    <citation type="journal article" date="2015" name="Stand. Genomic Sci.">
        <title>Genomic Encyclopedia of Bacterial and Archaeal Type Strains, Phase III: the genomes of soil and plant-associated and newly described type strains.</title>
        <authorList>
            <person name="Whitman W.B."/>
            <person name="Woyke T."/>
            <person name="Klenk H.P."/>
            <person name="Zhou Y."/>
            <person name="Lilburn T.G."/>
            <person name="Beck B.J."/>
            <person name="De Vos P."/>
            <person name="Vandamme P."/>
            <person name="Eisen J.A."/>
            <person name="Garrity G."/>
            <person name="Hugenholtz P."/>
            <person name="Kyrpides N.C."/>
        </authorList>
    </citation>
    <scope>NUCLEOTIDE SEQUENCE [LARGE SCALE GENOMIC DNA]</scope>
    <source>
        <strain evidence="1 2">VKM Ac-2538</strain>
    </source>
</reference>
<organism evidence="1 2">
    <name type="scientific">Kribbella orskensis</name>
    <dbReference type="NCBI Taxonomy" id="2512216"/>
    <lineage>
        <taxon>Bacteria</taxon>
        <taxon>Bacillati</taxon>
        <taxon>Actinomycetota</taxon>
        <taxon>Actinomycetes</taxon>
        <taxon>Propionibacteriales</taxon>
        <taxon>Kribbellaceae</taxon>
        <taxon>Kribbella</taxon>
    </lineage>
</organism>
<comment type="caution">
    <text evidence="1">The sequence shown here is derived from an EMBL/GenBank/DDBJ whole genome shotgun (WGS) entry which is preliminary data.</text>
</comment>
<dbReference type="InterPro" id="IPR017021">
    <property type="entry name" value="UCP033763"/>
</dbReference>
<protein>
    <recommendedName>
        <fullName evidence="3">DUF2000 family protein</fullName>
    </recommendedName>
</protein>